<accession>A0A844YBQ4</accession>
<dbReference type="RefSeq" id="WP_160661560.1">
    <property type="nucleotide sequence ID" value="NZ_BAABDV010000001.1"/>
</dbReference>
<dbReference type="OrthoDB" id="7400976at2"/>
<reference evidence="2 3" key="1">
    <citation type="submission" date="2019-12" db="EMBL/GenBank/DDBJ databases">
        <title>Genomic-based taxomic classification of the family Erythrobacteraceae.</title>
        <authorList>
            <person name="Xu L."/>
        </authorList>
    </citation>
    <scope>NUCLEOTIDE SEQUENCE [LARGE SCALE GENOMIC DNA]</scope>
    <source>
        <strain evidence="2 3">JCM 17468</strain>
    </source>
</reference>
<name>A0A844YBQ4_9SPHN</name>
<gene>
    <name evidence="2" type="ORF">GRI47_11695</name>
</gene>
<protein>
    <recommendedName>
        <fullName evidence="4">Tetratricopeptide repeat protein</fullName>
    </recommendedName>
</protein>
<dbReference type="AlphaFoldDB" id="A0A844YBQ4"/>
<proteinExistence type="predicted"/>
<keyword evidence="3" id="KW-1185">Reference proteome</keyword>
<evidence type="ECO:0000256" key="1">
    <source>
        <dbReference type="SAM" id="MobiDB-lite"/>
    </source>
</evidence>
<dbReference type="Gene3D" id="1.25.40.10">
    <property type="entry name" value="Tetratricopeptide repeat domain"/>
    <property type="match status" value="1"/>
</dbReference>
<feature type="region of interest" description="Disordered" evidence="1">
    <location>
        <begin position="1"/>
        <end position="25"/>
    </location>
</feature>
<evidence type="ECO:0000313" key="3">
    <source>
        <dbReference type="Proteomes" id="UP000430272"/>
    </source>
</evidence>
<sequence>MALRTHKDMRKGSGRGPTASPRRSHREWFQRSALAVGFAVLGYMGVTSSLAHVVAKGDPASAHAMAPGNGIILAEYAQDTFTRGLKSESNSLAANLSRRALLAEPTAADALTVLGFQAQLRGDTEETDRIFSYSTALSRRELRPRVWAIEEAVGRGDIVGAIRNYDIALRTSKDAGDIFYPTLTKALSEPRIRSALLAILATDPVWKNGFIAYAADSGSEPSGTIALFREGRQIGLTPSNDLRANLVNVLMARNERDEAWTYYRTFRSGVRRDRSRDPKFALEATVRAVFDWQVGTDTRLSAAILREGDGGLLDFSAPPSTGGTLVSQLQLLPAGTYRIEGRSRGVEQPERSRPYWTLVCQDGRQLGRVMLPNSNQDGGRFVGRFTVPSGCEVQTLSLVARSTDDLMGVSGQILNAQLVPG</sequence>
<evidence type="ECO:0008006" key="4">
    <source>
        <dbReference type="Google" id="ProtNLM"/>
    </source>
</evidence>
<evidence type="ECO:0000313" key="2">
    <source>
        <dbReference type="EMBL" id="MXO54663.1"/>
    </source>
</evidence>
<dbReference type="EMBL" id="WTYD01000002">
    <property type="protein sequence ID" value="MXO54663.1"/>
    <property type="molecule type" value="Genomic_DNA"/>
</dbReference>
<dbReference type="InterPro" id="IPR011990">
    <property type="entry name" value="TPR-like_helical_dom_sf"/>
</dbReference>
<dbReference type="Proteomes" id="UP000430272">
    <property type="component" value="Unassembled WGS sequence"/>
</dbReference>
<comment type="caution">
    <text evidence="2">The sequence shown here is derived from an EMBL/GenBank/DDBJ whole genome shotgun (WGS) entry which is preliminary data.</text>
</comment>
<organism evidence="2 3">
    <name type="scientific">Qipengyuania pelagi</name>
    <dbReference type="NCBI Taxonomy" id="994320"/>
    <lineage>
        <taxon>Bacteria</taxon>
        <taxon>Pseudomonadati</taxon>
        <taxon>Pseudomonadota</taxon>
        <taxon>Alphaproteobacteria</taxon>
        <taxon>Sphingomonadales</taxon>
        <taxon>Erythrobacteraceae</taxon>
        <taxon>Qipengyuania</taxon>
    </lineage>
</organism>